<dbReference type="SUPFAM" id="SSF50729">
    <property type="entry name" value="PH domain-like"/>
    <property type="match status" value="1"/>
</dbReference>
<dbReference type="Pfam" id="PF00169">
    <property type="entry name" value="PH"/>
    <property type="match status" value="1"/>
</dbReference>
<keyword evidence="1" id="KW-0343">GTPase activation</keyword>
<feature type="compositionally biased region" description="Polar residues" evidence="3">
    <location>
        <begin position="965"/>
        <end position="974"/>
    </location>
</feature>
<dbReference type="InterPro" id="IPR011993">
    <property type="entry name" value="PH-like_dom_sf"/>
</dbReference>
<comment type="caution">
    <text evidence="6">The sequence shown here is derived from an EMBL/GenBank/DDBJ whole genome shotgun (WGS) entry which is preliminary data.</text>
</comment>
<dbReference type="Gene3D" id="2.30.29.30">
    <property type="entry name" value="Pleckstrin-homology domain (PH domain)/Phosphotyrosine-binding domain (PTB)"/>
    <property type="match status" value="1"/>
</dbReference>
<dbReference type="InterPro" id="IPR000198">
    <property type="entry name" value="RhoGAP_dom"/>
</dbReference>
<dbReference type="SMART" id="SM00324">
    <property type="entry name" value="RhoGAP"/>
    <property type="match status" value="1"/>
</dbReference>
<reference evidence="6" key="1">
    <citation type="journal article" date="2023" name="Nat. Commun.">
        <title>Diploid and tetraploid genomes of Acorus and the evolution of monocots.</title>
        <authorList>
            <person name="Ma L."/>
            <person name="Liu K.W."/>
            <person name="Li Z."/>
            <person name="Hsiao Y.Y."/>
            <person name="Qi Y."/>
            <person name="Fu T."/>
            <person name="Tang G.D."/>
            <person name="Zhang D."/>
            <person name="Sun W.H."/>
            <person name="Liu D.K."/>
            <person name="Li Y."/>
            <person name="Chen G.Z."/>
            <person name="Liu X.D."/>
            <person name="Liao X.Y."/>
            <person name="Jiang Y.T."/>
            <person name="Yu X."/>
            <person name="Hao Y."/>
            <person name="Huang J."/>
            <person name="Zhao X.W."/>
            <person name="Ke S."/>
            <person name="Chen Y.Y."/>
            <person name="Wu W.L."/>
            <person name="Hsu J.L."/>
            <person name="Lin Y.F."/>
            <person name="Huang M.D."/>
            <person name="Li C.Y."/>
            <person name="Huang L."/>
            <person name="Wang Z.W."/>
            <person name="Zhao X."/>
            <person name="Zhong W.Y."/>
            <person name="Peng D.H."/>
            <person name="Ahmad S."/>
            <person name="Lan S."/>
            <person name="Zhang J.S."/>
            <person name="Tsai W.C."/>
            <person name="Van de Peer Y."/>
            <person name="Liu Z.J."/>
        </authorList>
    </citation>
    <scope>NUCLEOTIDE SEQUENCE</scope>
    <source>
        <strain evidence="6">CP</strain>
    </source>
</reference>
<feature type="compositionally biased region" description="Basic and acidic residues" evidence="3">
    <location>
        <begin position="810"/>
        <end position="824"/>
    </location>
</feature>
<dbReference type="PROSITE" id="PS50003">
    <property type="entry name" value="PH_DOMAIN"/>
    <property type="match status" value="1"/>
</dbReference>
<evidence type="ECO:0000259" key="4">
    <source>
        <dbReference type="PROSITE" id="PS50003"/>
    </source>
</evidence>
<dbReference type="Gene3D" id="1.10.555.10">
    <property type="entry name" value="Rho GTPase activation protein"/>
    <property type="match status" value="1"/>
</dbReference>
<protein>
    <recommendedName>
        <fullName evidence="8">Rho GTPase-activating protein REN1-like</fullName>
    </recommendedName>
</protein>
<keyword evidence="2" id="KW-0175">Coiled coil</keyword>
<organism evidence="6 7">
    <name type="scientific">Acorus calamus</name>
    <name type="common">Sweet flag</name>
    <dbReference type="NCBI Taxonomy" id="4465"/>
    <lineage>
        <taxon>Eukaryota</taxon>
        <taxon>Viridiplantae</taxon>
        <taxon>Streptophyta</taxon>
        <taxon>Embryophyta</taxon>
        <taxon>Tracheophyta</taxon>
        <taxon>Spermatophyta</taxon>
        <taxon>Magnoliopsida</taxon>
        <taxon>Liliopsida</taxon>
        <taxon>Acoraceae</taxon>
        <taxon>Acorus</taxon>
    </lineage>
</organism>
<dbReference type="GO" id="GO:0007165">
    <property type="term" value="P:signal transduction"/>
    <property type="evidence" value="ECO:0007669"/>
    <property type="project" value="InterPro"/>
</dbReference>
<dbReference type="SUPFAM" id="SSF48350">
    <property type="entry name" value="GTPase activation domain, GAP"/>
    <property type="match status" value="1"/>
</dbReference>
<feature type="compositionally biased region" description="Polar residues" evidence="3">
    <location>
        <begin position="785"/>
        <end position="808"/>
    </location>
</feature>
<evidence type="ECO:0000313" key="6">
    <source>
        <dbReference type="EMBL" id="KAK1287986.1"/>
    </source>
</evidence>
<sequence>MASQRTTENVLQQKSCHCTEGDSNIFAARSSKCPNCQVFKSGPLFISSKGIGWTSWKKRWFILTRTSLVFYRNDPSAPPQRGSEANVTLGGIDLNSSGSVVVKADKKLLTVLFPDGRDGRAFTLKAETSEELLEWKIALENALAQAPSAALVLGQNGIFRNDAAEAIEGSFEQWRDRKPVKSLVVGRPILLALEDIDGSPSFLEKALRFLELYGIKIEGILRQSADVDEVDCRIQEFEHGKKEFSPDEDAHVVSDCVKHVLRELPSSPVPASCCNALLDACRTDRGSRAAAIRAAVCETFPEPNRHLLQRILKMMRTVASHKCENRMTLSAVAACMAPLLLRPLLAGDCELEDEFDMPGDGSIQLLRAAAAANHAQAIVITLLEEYDNIFVDDILPVGSFSSEPYTDSEDCDIEDGLTDDEILEDDGYHDAQNDIDVEHEDDTERTQSGSLSERSSDMESDLYDTKNSECQGPDPTSPASSEDNEGTPLPRNIEDPSLLNDVNQKPLNASDTKLVQNNIVQSGANSHNQSNSFATVYTASLETVGDVSSSSSVLPKSIGHSSSLSISKSSDRTDGQVIPVKRPTIWGRTSARKNLSMESIDYSSDDEVTIRRLEITKLDLQGKLSKEVKENADMQESLERKKKDLHERRVALKKDVERLQEQLQKERGIRASLVAGLNMKAGKLPIMSGMNDKVKADIEEIALAEADINSLNDKVNDLHRQLNQQDRHNYGFICDLCKQHRHASNETKLQDEPNHADTTSLHPESSPSEDVMHGSDSEASKTRAQDSSPLQSNQPSQMQHADSTSLCSEKSLKTDGHSSTEEQLTRAGSTGNSNKSSSKVEEPPKAGRSSTSRKSSDKGETVLVGSDGEGIKTQKQDSVSSPNKQPSQKQVPDSTSQYRTKSVGPGLGGLSTEESSTVGLNIVLKKSSAKREETVSTSSALARLTNRFNFLKERRVQLVNELQTLENSRPLSQEVTSVSPTPSPSTSTHSR</sequence>
<evidence type="ECO:0000256" key="2">
    <source>
        <dbReference type="SAM" id="Coils"/>
    </source>
</evidence>
<feature type="compositionally biased region" description="Low complexity" evidence="3">
    <location>
        <begin position="828"/>
        <end position="837"/>
    </location>
</feature>
<feature type="compositionally biased region" description="Acidic residues" evidence="3">
    <location>
        <begin position="433"/>
        <end position="443"/>
    </location>
</feature>
<dbReference type="InterPro" id="IPR052799">
    <property type="entry name" value="Rho_GAP_Regulators"/>
</dbReference>
<feature type="region of interest" description="Disordered" evidence="3">
    <location>
        <begin position="548"/>
        <end position="581"/>
    </location>
</feature>
<feature type="compositionally biased region" description="Basic and acidic residues" evidence="3">
    <location>
        <begin position="745"/>
        <end position="755"/>
    </location>
</feature>
<accession>A0AAV9CHJ8</accession>
<evidence type="ECO:0000256" key="1">
    <source>
        <dbReference type="ARBA" id="ARBA00022468"/>
    </source>
</evidence>
<dbReference type="CDD" id="cd00821">
    <property type="entry name" value="PH"/>
    <property type="match status" value="1"/>
</dbReference>
<evidence type="ECO:0000259" key="5">
    <source>
        <dbReference type="PROSITE" id="PS50238"/>
    </source>
</evidence>
<dbReference type="Proteomes" id="UP001180020">
    <property type="component" value="Unassembled WGS sequence"/>
</dbReference>
<feature type="domain" description="Rho-GAP" evidence="5">
    <location>
        <begin position="191"/>
        <end position="390"/>
    </location>
</feature>
<gene>
    <name evidence="6" type="ORF">QJS10_CPB19g00595</name>
</gene>
<feature type="region of interest" description="Disordered" evidence="3">
    <location>
        <begin position="965"/>
        <end position="991"/>
    </location>
</feature>
<name>A0AAV9CHJ8_ACOCL</name>
<feature type="region of interest" description="Disordered" evidence="3">
    <location>
        <begin position="745"/>
        <end position="918"/>
    </location>
</feature>
<dbReference type="InterPro" id="IPR008936">
    <property type="entry name" value="Rho_GTPase_activation_prot"/>
</dbReference>
<feature type="coiled-coil region" evidence="2">
    <location>
        <begin position="694"/>
        <end position="728"/>
    </location>
</feature>
<dbReference type="SMART" id="SM00233">
    <property type="entry name" value="PH"/>
    <property type="match status" value="1"/>
</dbReference>
<dbReference type="InterPro" id="IPR001849">
    <property type="entry name" value="PH_domain"/>
</dbReference>
<evidence type="ECO:0008006" key="8">
    <source>
        <dbReference type="Google" id="ProtNLM"/>
    </source>
</evidence>
<keyword evidence="7" id="KW-1185">Reference proteome</keyword>
<evidence type="ECO:0000313" key="7">
    <source>
        <dbReference type="Proteomes" id="UP001180020"/>
    </source>
</evidence>
<dbReference type="PANTHER" id="PTHR46265">
    <property type="entry name" value="RHO GTPASE-ACTIVATING PROTEIN 7"/>
    <property type="match status" value="1"/>
</dbReference>
<dbReference type="InterPro" id="IPR025757">
    <property type="entry name" value="MIP1_Leuzipper"/>
</dbReference>
<feature type="domain" description="PH" evidence="4">
    <location>
        <begin position="37"/>
        <end position="144"/>
    </location>
</feature>
<dbReference type="AlphaFoldDB" id="A0AAV9CHJ8"/>
<feature type="compositionally biased region" description="Low complexity" evidence="3">
    <location>
        <begin position="975"/>
        <end position="991"/>
    </location>
</feature>
<dbReference type="CDD" id="cd00159">
    <property type="entry name" value="RhoGAP"/>
    <property type="match status" value="1"/>
</dbReference>
<feature type="compositionally biased region" description="Low complexity" evidence="3">
    <location>
        <begin position="548"/>
        <end position="568"/>
    </location>
</feature>
<feature type="compositionally biased region" description="Basic and acidic residues" evidence="3">
    <location>
        <begin position="770"/>
        <end position="784"/>
    </location>
</feature>
<feature type="coiled-coil region" evidence="2">
    <location>
        <begin position="624"/>
        <end position="669"/>
    </location>
</feature>
<evidence type="ECO:0000256" key="3">
    <source>
        <dbReference type="SAM" id="MobiDB-lite"/>
    </source>
</evidence>
<dbReference type="PROSITE" id="PS50238">
    <property type="entry name" value="RHOGAP"/>
    <property type="match status" value="1"/>
</dbReference>
<feature type="compositionally biased region" description="Polar residues" evidence="3">
    <location>
        <begin position="876"/>
        <end position="900"/>
    </location>
</feature>
<dbReference type="PANTHER" id="PTHR46265:SF21">
    <property type="entry name" value="RHO GTPASE-ACTIVATING PROTEIN REN1-LIKE ISOFORM X1"/>
    <property type="match status" value="1"/>
</dbReference>
<feature type="region of interest" description="Disordered" evidence="3">
    <location>
        <begin position="433"/>
        <end position="504"/>
    </location>
</feature>
<reference evidence="6" key="2">
    <citation type="submission" date="2023-06" db="EMBL/GenBank/DDBJ databases">
        <authorList>
            <person name="Ma L."/>
            <person name="Liu K.-W."/>
            <person name="Li Z."/>
            <person name="Hsiao Y.-Y."/>
            <person name="Qi Y."/>
            <person name="Fu T."/>
            <person name="Tang G."/>
            <person name="Zhang D."/>
            <person name="Sun W.-H."/>
            <person name="Liu D.-K."/>
            <person name="Li Y."/>
            <person name="Chen G.-Z."/>
            <person name="Liu X.-D."/>
            <person name="Liao X.-Y."/>
            <person name="Jiang Y.-T."/>
            <person name="Yu X."/>
            <person name="Hao Y."/>
            <person name="Huang J."/>
            <person name="Zhao X.-W."/>
            <person name="Ke S."/>
            <person name="Chen Y.-Y."/>
            <person name="Wu W.-L."/>
            <person name="Hsu J.-L."/>
            <person name="Lin Y.-F."/>
            <person name="Huang M.-D."/>
            <person name="Li C.-Y."/>
            <person name="Huang L."/>
            <person name="Wang Z.-W."/>
            <person name="Zhao X."/>
            <person name="Zhong W.-Y."/>
            <person name="Peng D.-H."/>
            <person name="Ahmad S."/>
            <person name="Lan S."/>
            <person name="Zhang J.-S."/>
            <person name="Tsai W.-C."/>
            <person name="Van De Peer Y."/>
            <person name="Liu Z.-J."/>
        </authorList>
    </citation>
    <scope>NUCLEOTIDE SEQUENCE</scope>
    <source>
        <strain evidence="6">CP</strain>
        <tissue evidence="6">Leaves</tissue>
    </source>
</reference>
<dbReference type="Pfam" id="PF00620">
    <property type="entry name" value="RhoGAP"/>
    <property type="match status" value="1"/>
</dbReference>
<dbReference type="Pfam" id="PF14389">
    <property type="entry name" value="Lzipper-MIP1"/>
    <property type="match status" value="1"/>
</dbReference>
<feature type="compositionally biased region" description="Polar residues" evidence="3">
    <location>
        <begin position="756"/>
        <end position="768"/>
    </location>
</feature>
<dbReference type="GO" id="GO:0005096">
    <property type="term" value="F:GTPase activator activity"/>
    <property type="evidence" value="ECO:0007669"/>
    <property type="project" value="UniProtKB-KW"/>
</dbReference>
<proteinExistence type="predicted"/>
<dbReference type="EMBL" id="JAUJYO010000019">
    <property type="protein sequence ID" value="KAK1287986.1"/>
    <property type="molecule type" value="Genomic_DNA"/>
</dbReference>